<dbReference type="PANTHER" id="PTHR11070:SF23">
    <property type="entry name" value="RECBCD ENZYME SUBUNIT RECB"/>
    <property type="match status" value="1"/>
</dbReference>
<dbReference type="GO" id="GO:0008854">
    <property type="term" value="F:exodeoxyribonuclease V activity"/>
    <property type="evidence" value="ECO:0007669"/>
    <property type="project" value="UniProtKB-EC"/>
</dbReference>
<evidence type="ECO:0000256" key="2">
    <source>
        <dbReference type="ARBA" id="ARBA00022723"/>
    </source>
</evidence>
<evidence type="ECO:0000256" key="10">
    <source>
        <dbReference type="ARBA" id="ARBA00023125"/>
    </source>
</evidence>
<keyword evidence="2 15" id="KW-0479">Metal-binding</keyword>
<dbReference type="InterPro" id="IPR011604">
    <property type="entry name" value="PDDEXK-like_dom_sf"/>
</dbReference>
<evidence type="ECO:0000256" key="7">
    <source>
        <dbReference type="ARBA" id="ARBA00022839"/>
    </source>
</evidence>
<evidence type="ECO:0000259" key="17">
    <source>
        <dbReference type="PROSITE" id="PS51198"/>
    </source>
</evidence>
<dbReference type="CDD" id="cd22352">
    <property type="entry name" value="RecB_C-like"/>
    <property type="match status" value="1"/>
</dbReference>
<comment type="caution">
    <text evidence="19">The sequence shown here is derived from an EMBL/GenBank/DDBJ whole genome shotgun (WGS) entry which is preliminary data.</text>
</comment>
<evidence type="ECO:0000256" key="12">
    <source>
        <dbReference type="ARBA" id="ARBA00023235"/>
    </source>
</evidence>
<keyword evidence="7 15" id="KW-0269">Exonuclease</keyword>
<dbReference type="HAMAP" id="MF_01485">
    <property type="entry name" value="RecB"/>
    <property type="match status" value="1"/>
</dbReference>
<feature type="binding site" evidence="15">
    <location>
        <position position="1093"/>
    </location>
    <ligand>
        <name>Mg(2+)</name>
        <dbReference type="ChEBI" id="CHEBI:18420"/>
    </ligand>
</feature>
<keyword evidence="12 15" id="KW-0413">Isomerase</keyword>
<evidence type="ECO:0000313" key="20">
    <source>
        <dbReference type="Proteomes" id="UP000715965"/>
    </source>
</evidence>
<keyword evidence="10 15" id="KW-0238">DNA-binding</keyword>
<feature type="domain" description="UvrD-like helicase ATP-binding" evidence="17">
    <location>
        <begin position="1"/>
        <end position="457"/>
    </location>
</feature>
<dbReference type="EC" id="3.1.11.5" evidence="15"/>
<name>A0ABR9SIK5_9BURK</name>
<dbReference type="InterPro" id="IPR038726">
    <property type="entry name" value="PDDEXK_AddAB-type"/>
</dbReference>
<reference evidence="19 20" key="1">
    <citation type="submission" date="2020-10" db="EMBL/GenBank/DDBJ databases">
        <title>Draft genome of Ramlibacter aquaticus LMG 30558.</title>
        <authorList>
            <person name="Props R."/>
        </authorList>
    </citation>
    <scope>NUCLEOTIDE SEQUENCE [LARGE SCALE GENOMIC DNA]</scope>
    <source>
        <strain evidence="19 20">LMG 30558</strain>
    </source>
</reference>
<feature type="region of interest" description="Nuclease activity, interacts with RecD and RecA" evidence="15">
    <location>
        <begin position="918"/>
        <end position="1210"/>
    </location>
</feature>
<keyword evidence="9 15" id="KW-0460">Magnesium</keyword>
<dbReference type="InterPro" id="IPR011335">
    <property type="entry name" value="Restrct_endonuc-II-like"/>
</dbReference>
<keyword evidence="6 15" id="KW-0347">Helicase</keyword>
<feature type="active site" description="For nuclease activity" evidence="15">
    <location>
        <position position="1106"/>
    </location>
</feature>
<comment type="catalytic activity">
    <reaction evidence="14 15">
        <text>ATP + H2O = ADP + phosphate + H(+)</text>
        <dbReference type="Rhea" id="RHEA:13065"/>
        <dbReference type="ChEBI" id="CHEBI:15377"/>
        <dbReference type="ChEBI" id="CHEBI:15378"/>
        <dbReference type="ChEBI" id="CHEBI:30616"/>
        <dbReference type="ChEBI" id="CHEBI:43474"/>
        <dbReference type="ChEBI" id="CHEBI:456216"/>
        <dbReference type="EC" id="5.6.2.4"/>
    </reaction>
</comment>
<keyword evidence="20" id="KW-1185">Reference proteome</keyword>
<evidence type="ECO:0000256" key="6">
    <source>
        <dbReference type="ARBA" id="ARBA00022806"/>
    </source>
</evidence>
<dbReference type="PANTHER" id="PTHR11070">
    <property type="entry name" value="UVRD / RECB / PCRA DNA HELICASE FAMILY MEMBER"/>
    <property type="match status" value="1"/>
</dbReference>
<evidence type="ECO:0000259" key="18">
    <source>
        <dbReference type="PROSITE" id="PS51217"/>
    </source>
</evidence>
<protein>
    <recommendedName>
        <fullName evidence="15">RecBCD enzyme subunit RecB</fullName>
        <ecNumber evidence="15">3.1.11.5</ecNumber>
        <ecNumber evidence="15">5.6.2.4</ecNumber>
    </recommendedName>
    <alternativeName>
        <fullName evidence="15">DNA 3'-5' helicase subunit RecB</fullName>
    </alternativeName>
    <alternativeName>
        <fullName evidence="15">Exonuclease V subunit RecB</fullName>
        <shortName evidence="15">ExoV subunit RecB</shortName>
    </alternativeName>
    <alternativeName>
        <fullName evidence="15">Helicase/nuclease RecBCD subunit RecB</fullName>
    </alternativeName>
</protein>
<comment type="function">
    <text evidence="15">A helicase/nuclease that prepares dsDNA breaks (DSB) for recombinational DNA repair. Binds to DSBs and unwinds DNA via a highly rapid and processive ATP-dependent bidirectional helicase activity. Unwinds dsDNA until it encounters a Chi (crossover hotspot instigator) sequence from the 3' direction. Cuts ssDNA a few nucleotides 3' to the Chi site. The properties and activities of the enzyme are changed at Chi. The Chi-altered holoenzyme produces a long 3'-ssDNA overhang and facilitates RecA-binding to the ssDNA for homologous DNA recombination and repair. Holoenzyme degrades any linearized DNA that is unable to undergo homologous recombination. In the holoenzyme this subunit contributes ATPase, 3'-5' helicase, exonuclease activity and loads RecA onto ssDNA.</text>
</comment>
<dbReference type="InterPro" id="IPR004586">
    <property type="entry name" value="RecB"/>
</dbReference>
<evidence type="ECO:0000256" key="11">
    <source>
        <dbReference type="ARBA" id="ARBA00023204"/>
    </source>
</evidence>
<feature type="binding site" evidence="16">
    <location>
        <begin position="20"/>
        <end position="27"/>
    </location>
    <ligand>
        <name>ATP</name>
        <dbReference type="ChEBI" id="CHEBI:30616"/>
    </ligand>
</feature>
<evidence type="ECO:0000256" key="4">
    <source>
        <dbReference type="ARBA" id="ARBA00022763"/>
    </source>
</evidence>
<comment type="catalytic activity">
    <reaction evidence="15">
        <text>Exonucleolytic cleavage (in the presence of ATP) in either 5'- to 3'- or 3'- to 5'-direction to yield 5'-phosphooligonucleotides.</text>
        <dbReference type="EC" id="3.1.11.5"/>
    </reaction>
</comment>
<dbReference type="Pfam" id="PF12705">
    <property type="entry name" value="PDDEXK_1"/>
    <property type="match status" value="1"/>
</dbReference>
<keyword evidence="1 15" id="KW-0540">Nuclease</keyword>
<dbReference type="EMBL" id="JADDOJ010000084">
    <property type="protein sequence ID" value="MBE7942203.1"/>
    <property type="molecule type" value="Genomic_DNA"/>
</dbReference>
<evidence type="ECO:0000256" key="9">
    <source>
        <dbReference type="ARBA" id="ARBA00022842"/>
    </source>
</evidence>
<evidence type="ECO:0000256" key="8">
    <source>
        <dbReference type="ARBA" id="ARBA00022840"/>
    </source>
</evidence>
<keyword evidence="5 15" id="KW-0378">Hydrolase</keyword>
<evidence type="ECO:0000256" key="5">
    <source>
        <dbReference type="ARBA" id="ARBA00022801"/>
    </source>
</evidence>
<comment type="domain">
    <text evidence="15">The C-terminal domain has nuclease activity and interacts with RecD. It interacts with RecA, facilitating its loading onto ssDNA.</text>
</comment>
<keyword evidence="4 15" id="KW-0227">DNA damage</keyword>
<dbReference type="Gene3D" id="3.40.50.300">
    <property type="entry name" value="P-loop containing nucleotide triphosphate hydrolases"/>
    <property type="match status" value="2"/>
</dbReference>
<feature type="binding site" evidence="15">
    <location>
        <position position="1106"/>
    </location>
    <ligand>
        <name>Mg(2+)</name>
        <dbReference type="ChEBI" id="CHEBI:18420"/>
    </ligand>
</feature>
<dbReference type="Pfam" id="PF00580">
    <property type="entry name" value="UvrD-helicase"/>
    <property type="match status" value="1"/>
</dbReference>
<evidence type="ECO:0000256" key="1">
    <source>
        <dbReference type="ARBA" id="ARBA00022722"/>
    </source>
</evidence>
<dbReference type="InterPro" id="IPR027417">
    <property type="entry name" value="P-loop_NTPase"/>
</dbReference>
<evidence type="ECO:0000256" key="14">
    <source>
        <dbReference type="ARBA" id="ARBA00048988"/>
    </source>
</evidence>
<dbReference type="EC" id="5.6.2.4" evidence="15"/>
<dbReference type="PROSITE" id="PS51198">
    <property type="entry name" value="UVRD_HELICASE_ATP_BIND"/>
    <property type="match status" value="1"/>
</dbReference>
<comment type="domain">
    <text evidence="15">The N-terminal DNA-binding domain is a ssDNA-dependent ATPase and has ATP-dependent 3'-5' helicase function. This domain interacts with RecC.</text>
</comment>
<comment type="catalytic activity">
    <reaction evidence="13 15">
        <text>Couples ATP hydrolysis with the unwinding of duplex DNA by translocating in the 3'-5' direction.</text>
        <dbReference type="EC" id="5.6.2.4"/>
    </reaction>
</comment>
<dbReference type="Gene3D" id="3.90.320.10">
    <property type="match status" value="1"/>
</dbReference>
<dbReference type="Gene3D" id="1.10.486.10">
    <property type="entry name" value="PCRA, domain 4"/>
    <property type="match status" value="1"/>
</dbReference>
<evidence type="ECO:0000313" key="19">
    <source>
        <dbReference type="EMBL" id="MBE7942203.1"/>
    </source>
</evidence>
<evidence type="ECO:0000256" key="16">
    <source>
        <dbReference type="PROSITE-ProRule" id="PRU00560"/>
    </source>
</evidence>
<comment type="subunit">
    <text evidence="15">Heterotrimer of RecB, RecC and RecD. All subunits contribute to DNA-binding. Interacts with RecA.</text>
</comment>
<evidence type="ECO:0000256" key="15">
    <source>
        <dbReference type="HAMAP-Rule" id="MF_01485"/>
    </source>
</evidence>
<feature type="binding site" evidence="15">
    <location>
        <position position="979"/>
    </location>
    <ligand>
        <name>Mg(2+)</name>
        <dbReference type="ChEBI" id="CHEBI:18420"/>
    </ligand>
</feature>
<dbReference type="Proteomes" id="UP000715965">
    <property type="component" value="Unassembled WGS sequence"/>
</dbReference>
<dbReference type="InterPro" id="IPR014016">
    <property type="entry name" value="UvrD-like_ATP-bd"/>
</dbReference>
<sequence length="1210" mass="132949">MDDELKVFDCPLEGTRLIEASAGTGKTWNICGLVLRLLVERGLPVREVLVVTFTKAATAELRERVRDRIAEVLRHLQPRAGEAGGDPFAGLFLDAMRARGIAEARIADTLERALRQFDEAAIFTIHGFCKRALDDTPLASRMPLRQEMVEDDSELRQEAANDFWRREIAGAALSPALAGWLRHCKDTPERFASLLRRHAGKPASRIEWPEGSAGPAAVPDMDGFRALHARAQALWHAHREEILGCVKASLPSLNKGSYKDSTIAQAALEWDAVLRAGDPAATLMAGGKLKLLARAYYQPGRTKPACVEHAFFDAAQDLLDAWTALGAALEQARWQLLRRFVETVPQELRERKRQRRLLAYDDMLANLRERLHGEGGDALAQALRQRFPAALIDEFQDTDPLQFEIFHRVYGSGGTLFLVGDPKQAIYSFRNADLHTYLQAARQAQQRYTLSQNQRSSGALIAALNALFQANPRAFMLDGLHYVAVSEGGKKRKPFSDMGADRAALQLWRLDDPEAAPPTKAQARERATQACAAEVARLLRDAAAGRVLHGDGPLRAADIAVLVRSHREGSAMRQALAALEVGSVELAQSSIFESSDAEEMERLLLAVLEPARSGRLRAALATELLGLDAGALEALAGDEAALDGHAQALRRWRAEWLARGVGPMLRRMAVEAGVHARMLARSDGERRLTNFRHLAECLHEAARDHPGPEALLRWFQRQRQENRAEAFQVRLESDRNLVQIVTIHKSKGLEYPVVFCPGLWDGHPGGGGDGLPGCEYHADDGTHVIDYRATARDTEKPRMRAEREAERLRLIYVALTRAVHRLYLVVGGYTNASGSDSECSANPLNWLVMGADRTPAQWRDERRAATEVGPAWARFAQALAPAAAMAPLPQGPGRPLAPSPLAPEALSALPPPARIPWGWQLGSYSSLAHGGSQDAAADHDARAALAPEAAATARTAPADVPADDILRFVRGARAGETLHAVLERIDFRDRTHWPHAIATALRARPPGGPPGTPVAAMLAGMARDVVATPLPAPGLPGGFRLDALHRRVTEMEFNLHAPGLSMERLAALMQRHGYPVPELSQPVLRGYLRGFIDLVAEQGGRWWIVDWKSNHLGWRAADYGPAQLARAMDAAGYHLQYLVYTLALHRWLRGRLAGYDYDTHLGGVFYLFVRGVRPGWVDAQGQPAGVYAHRPSREFIEALDAEMAWLQEAA</sequence>
<dbReference type="Gene3D" id="1.10.3170.10">
    <property type="entry name" value="Recbcd, chain B, domain 2"/>
    <property type="match status" value="1"/>
</dbReference>
<dbReference type="RefSeq" id="WP_193781758.1">
    <property type="nucleotide sequence ID" value="NZ_JADDOJ010000084.1"/>
</dbReference>
<evidence type="ECO:0000256" key="3">
    <source>
        <dbReference type="ARBA" id="ARBA00022741"/>
    </source>
</evidence>
<feature type="region of interest" description="DNA-binding and helicase activity, interacts with RecC" evidence="15">
    <location>
        <begin position="1"/>
        <end position="849"/>
    </location>
</feature>
<dbReference type="InterPro" id="IPR014017">
    <property type="entry name" value="DNA_helicase_UvrD-like_C"/>
</dbReference>
<dbReference type="InterPro" id="IPR000212">
    <property type="entry name" value="DNA_helicase_UvrD/REP"/>
</dbReference>
<proteinExistence type="inferred from homology"/>
<gene>
    <name evidence="15 19" type="primary">recB</name>
    <name evidence="19" type="ORF">IM725_16640</name>
</gene>
<evidence type="ECO:0000256" key="13">
    <source>
        <dbReference type="ARBA" id="ARBA00034617"/>
    </source>
</evidence>
<feature type="domain" description="UvrD-like helicase C-terminal" evidence="18">
    <location>
        <begin position="486"/>
        <end position="748"/>
    </location>
</feature>
<accession>A0ABR9SIK5</accession>
<keyword evidence="11 15" id="KW-0234">DNA repair</keyword>
<keyword evidence="8 15" id="KW-0067">ATP-binding</keyword>
<comment type="miscellaneous">
    <text evidence="15">In the RecBCD complex, RecB has a slow 3'-5' helicase, an exonuclease activity and loads RecA onto ssDNA, RecD has a fast 5'-3' helicase activity, while RecC stimulates the ATPase and processivity of the RecB helicase and contributes to recognition of the Chi site.</text>
</comment>
<comment type="cofactor">
    <cofactor evidence="15">
        <name>Mg(2+)</name>
        <dbReference type="ChEBI" id="CHEBI:18420"/>
    </cofactor>
    <text evidence="15">Binds 1 Mg(2+) ion per subunit.</text>
</comment>
<keyword evidence="3 15" id="KW-0547">Nucleotide-binding</keyword>
<organism evidence="19 20">
    <name type="scientific">Ramlibacter aquaticus</name>
    <dbReference type="NCBI Taxonomy" id="2780094"/>
    <lineage>
        <taxon>Bacteria</taxon>
        <taxon>Pseudomonadati</taxon>
        <taxon>Pseudomonadota</taxon>
        <taxon>Betaproteobacteria</taxon>
        <taxon>Burkholderiales</taxon>
        <taxon>Comamonadaceae</taxon>
        <taxon>Ramlibacter</taxon>
    </lineage>
</organism>
<dbReference type="SUPFAM" id="SSF52540">
    <property type="entry name" value="P-loop containing nucleoside triphosphate hydrolases"/>
    <property type="match status" value="1"/>
</dbReference>
<comment type="similarity">
    <text evidence="15">Belongs to the helicase family. UvrD subfamily.</text>
</comment>
<dbReference type="Pfam" id="PF13361">
    <property type="entry name" value="UvrD_C"/>
    <property type="match status" value="1"/>
</dbReference>
<dbReference type="NCBIfam" id="TIGR00609">
    <property type="entry name" value="recB"/>
    <property type="match status" value="1"/>
</dbReference>
<dbReference type="SUPFAM" id="SSF52980">
    <property type="entry name" value="Restriction endonuclease-like"/>
    <property type="match status" value="1"/>
</dbReference>
<dbReference type="PROSITE" id="PS51217">
    <property type="entry name" value="UVRD_HELICASE_CTER"/>
    <property type="match status" value="1"/>
</dbReference>